<keyword evidence="1" id="KW-0472">Membrane</keyword>
<keyword evidence="1" id="KW-0812">Transmembrane</keyword>
<reference evidence="4 5" key="1">
    <citation type="submission" date="2016-10" db="EMBL/GenBank/DDBJ databases">
        <authorList>
            <person name="de Groot N.N."/>
        </authorList>
    </citation>
    <scope>NUCLEOTIDE SEQUENCE [LARGE SCALE GENOMIC DNA]</scope>
    <source>
        <strain evidence="4 5">L 420-91</strain>
    </source>
</reference>
<evidence type="ECO:0000313" key="6">
    <source>
        <dbReference type="Proteomes" id="UP000826616"/>
    </source>
</evidence>
<evidence type="ECO:0000259" key="2">
    <source>
        <dbReference type="Pfam" id="PF09835"/>
    </source>
</evidence>
<dbReference type="OrthoDB" id="2926024at2"/>
<dbReference type="PANTHER" id="PTHR40547:SF1">
    <property type="entry name" value="SLL0298 PROTEIN"/>
    <property type="match status" value="1"/>
</dbReference>
<dbReference type="RefSeq" id="WP_057899483.1">
    <property type="nucleotide sequence ID" value="NZ_CP080764.1"/>
</dbReference>
<gene>
    <name evidence="3" type="ORF">K3F53_05495</name>
    <name evidence="4" type="ORF">SAMN04489735_1007117</name>
</gene>
<dbReference type="Proteomes" id="UP000198956">
    <property type="component" value="Unassembled WGS sequence"/>
</dbReference>
<accession>A0A1G7YR80</accession>
<dbReference type="GeneID" id="97140817"/>
<dbReference type="AlphaFoldDB" id="A0A1G7YR80"/>
<proteinExistence type="predicted"/>
<feature type="domain" description="DUF2062" evidence="2">
    <location>
        <begin position="7"/>
        <end position="152"/>
    </location>
</feature>
<feature type="transmembrane region" description="Helical" evidence="1">
    <location>
        <begin position="120"/>
        <end position="145"/>
    </location>
</feature>
<dbReference type="Proteomes" id="UP000826616">
    <property type="component" value="Chromosome"/>
</dbReference>
<dbReference type="InterPro" id="IPR018639">
    <property type="entry name" value="DUF2062"/>
</dbReference>
<sequence length="166" mass="18877">MLKKLYRKMRYQYLKLLRSKGAPSIVARSFSLGIFIEFITLPTLGSAFLLLYPLNLLIRGNFAASLIGFVMGKFILPLFFVLNMSVGNLLVGNKFGQDVSEQMSHMGFMMLWQFIKEKGIAFFVGSAANGSIVAIICYVLVFYALQLYRKKRQGRRLALQLEKDVK</sequence>
<evidence type="ECO:0000313" key="3">
    <source>
        <dbReference type="EMBL" id="QYY43677.1"/>
    </source>
</evidence>
<evidence type="ECO:0000313" key="4">
    <source>
        <dbReference type="EMBL" id="SDG98845.1"/>
    </source>
</evidence>
<reference evidence="3 6" key="2">
    <citation type="submission" date="2021-08" db="EMBL/GenBank/DDBJ databases">
        <title>Complete genome sequence of the strain Aneurinibacillus thermoaerophilus CCM 8960.</title>
        <authorList>
            <person name="Musilova J."/>
            <person name="Kourilova X."/>
            <person name="Pernicova I."/>
            <person name="Bezdicek M."/>
            <person name="Lengerova M."/>
            <person name="Obruca S."/>
            <person name="Sedlar K."/>
        </authorList>
    </citation>
    <scope>NUCLEOTIDE SEQUENCE [LARGE SCALE GENOMIC DNA]</scope>
    <source>
        <strain evidence="3 6">CCM 8960</strain>
    </source>
</reference>
<name>A0A1G7YR80_ANETH</name>
<feature type="transmembrane region" description="Helical" evidence="1">
    <location>
        <begin position="21"/>
        <end position="41"/>
    </location>
</feature>
<organism evidence="4 5">
    <name type="scientific">Aneurinibacillus thermoaerophilus</name>
    <dbReference type="NCBI Taxonomy" id="143495"/>
    <lineage>
        <taxon>Bacteria</taxon>
        <taxon>Bacillati</taxon>
        <taxon>Bacillota</taxon>
        <taxon>Bacilli</taxon>
        <taxon>Bacillales</taxon>
        <taxon>Paenibacillaceae</taxon>
        <taxon>Aneurinibacillus group</taxon>
        <taxon>Aneurinibacillus</taxon>
    </lineage>
</organism>
<keyword evidence="1" id="KW-1133">Transmembrane helix</keyword>
<protein>
    <submittedName>
        <fullName evidence="3">DUF2062 domain-containing protein</fullName>
    </submittedName>
</protein>
<keyword evidence="6" id="KW-1185">Reference proteome</keyword>
<dbReference type="Pfam" id="PF09835">
    <property type="entry name" value="DUF2062"/>
    <property type="match status" value="1"/>
</dbReference>
<evidence type="ECO:0000256" key="1">
    <source>
        <dbReference type="SAM" id="Phobius"/>
    </source>
</evidence>
<dbReference type="EMBL" id="CP080764">
    <property type="protein sequence ID" value="QYY43677.1"/>
    <property type="molecule type" value="Genomic_DNA"/>
</dbReference>
<dbReference type="EMBL" id="FNDE01000007">
    <property type="protein sequence ID" value="SDG98845.1"/>
    <property type="molecule type" value="Genomic_DNA"/>
</dbReference>
<evidence type="ECO:0000313" key="5">
    <source>
        <dbReference type="Proteomes" id="UP000198956"/>
    </source>
</evidence>
<dbReference type="PANTHER" id="PTHR40547">
    <property type="entry name" value="SLL0298 PROTEIN"/>
    <property type="match status" value="1"/>
</dbReference>